<dbReference type="EMBL" id="BAABWN010000001">
    <property type="protein sequence ID" value="GAA6166696.1"/>
    <property type="molecule type" value="Genomic_DNA"/>
</dbReference>
<keyword evidence="3" id="KW-1185">Reference proteome</keyword>
<sequence length="109" mass="12047">MLTATAFSILYLSMVLFYHSNKKRTSIYKIKQTQGADKFLRLLAWLTLICSTYLLVIANGAEIGITLWLALITLAAIVNMMVATFTQKNHLGSVILIALTSYATALVMS</sequence>
<evidence type="ECO:0008006" key="4">
    <source>
        <dbReference type="Google" id="ProtNLM"/>
    </source>
</evidence>
<dbReference type="Pfam" id="PF11804">
    <property type="entry name" value="DUF3325"/>
    <property type="match status" value="1"/>
</dbReference>
<comment type="caution">
    <text evidence="2">The sequence shown here is derived from an EMBL/GenBank/DDBJ whole genome shotgun (WGS) entry which is preliminary data.</text>
</comment>
<name>A0ABQ0A4X1_9GAMM</name>
<protein>
    <recommendedName>
        <fullName evidence="4">DUF3325 domain-containing protein</fullName>
    </recommendedName>
</protein>
<feature type="transmembrane region" description="Helical" evidence="1">
    <location>
        <begin position="90"/>
        <end position="108"/>
    </location>
</feature>
<feature type="transmembrane region" description="Helical" evidence="1">
    <location>
        <begin position="65"/>
        <end position="83"/>
    </location>
</feature>
<dbReference type="Proteomes" id="UP001465153">
    <property type="component" value="Unassembled WGS sequence"/>
</dbReference>
<feature type="transmembrane region" description="Helical" evidence="1">
    <location>
        <begin position="6"/>
        <end position="21"/>
    </location>
</feature>
<dbReference type="InterPro" id="IPR021762">
    <property type="entry name" value="DUF3325"/>
</dbReference>
<reference evidence="2 3" key="1">
    <citation type="submission" date="2024-04" db="EMBL/GenBank/DDBJ databases">
        <title>Draft genome sequence of Sessilibacter corallicola NBRC 116591.</title>
        <authorList>
            <person name="Miyakawa T."/>
            <person name="Kusuya Y."/>
            <person name="Miura T."/>
        </authorList>
    </citation>
    <scope>NUCLEOTIDE SEQUENCE [LARGE SCALE GENOMIC DNA]</scope>
    <source>
        <strain evidence="2 3">KU-00831-HH</strain>
    </source>
</reference>
<feature type="transmembrane region" description="Helical" evidence="1">
    <location>
        <begin position="42"/>
        <end position="59"/>
    </location>
</feature>
<accession>A0ABQ0A4X1</accession>
<organism evidence="2 3">
    <name type="scientific">Sessilibacter corallicola</name>
    <dbReference type="NCBI Taxonomy" id="2904075"/>
    <lineage>
        <taxon>Bacteria</taxon>
        <taxon>Pseudomonadati</taxon>
        <taxon>Pseudomonadota</taxon>
        <taxon>Gammaproteobacteria</taxon>
        <taxon>Cellvibrionales</taxon>
        <taxon>Cellvibrionaceae</taxon>
        <taxon>Sessilibacter</taxon>
    </lineage>
</organism>
<proteinExistence type="predicted"/>
<evidence type="ECO:0000313" key="3">
    <source>
        <dbReference type="Proteomes" id="UP001465153"/>
    </source>
</evidence>
<keyword evidence="1" id="KW-1133">Transmembrane helix</keyword>
<gene>
    <name evidence="2" type="ORF">NBRC116591_05060</name>
</gene>
<keyword evidence="1" id="KW-0812">Transmembrane</keyword>
<keyword evidence="1" id="KW-0472">Membrane</keyword>
<evidence type="ECO:0000313" key="2">
    <source>
        <dbReference type="EMBL" id="GAA6166696.1"/>
    </source>
</evidence>
<dbReference type="RefSeq" id="WP_353301564.1">
    <property type="nucleotide sequence ID" value="NZ_BAABWN010000001.1"/>
</dbReference>
<evidence type="ECO:0000256" key="1">
    <source>
        <dbReference type="SAM" id="Phobius"/>
    </source>
</evidence>